<dbReference type="Gene3D" id="3.40.1280.30">
    <property type="match status" value="1"/>
</dbReference>
<evidence type="ECO:0000313" key="7">
    <source>
        <dbReference type="EMBL" id="KAG5175074.1"/>
    </source>
</evidence>
<keyword evidence="2" id="KW-0489">Methyltransferase</keyword>
<evidence type="ECO:0000256" key="2">
    <source>
        <dbReference type="ARBA" id="ARBA00022603"/>
    </source>
</evidence>
<dbReference type="Proteomes" id="UP000664859">
    <property type="component" value="Unassembled WGS sequence"/>
</dbReference>
<evidence type="ECO:0000313" key="8">
    <source>
        <dbReference type="Proteomes" id="UP000664859"/>
    </source>
</evidence>
<evidence type="ECO:0000256" key="4">
    <source>
        <dbReference type="ARBA" id="ARBA00022691"/>
    </source>
</evidence>
<evidence type="ECO:0000256" key="3">
    <source>
        <dbReference type="ARBA" id="ARBA00022679"/>
    </source>
</evidence>
<feature type="domain" description="SAM-dependent MTase TRM10-type" evidence="6">
    <location>
        <begin position="1"/>
        <end position="92"/>
    </location>
</feature>
<dbReference type="InterPro" id="IPR028564">
    <property type="entry name" value="MT_TRM10-typ"/>
</dbReference>
<keyword evidence="8" id="KW-1185">Reference proteome</keyword>
<dbReference type="GO" id="GO:0005634">
    <property type="term" value="C:nucleus"/>
    <property type="evidence" value="ECO:0007669"/>
    <property type="project" value="TreeGrafter"/>
</dbReference>
<dbReference type="InterPro" id="IPR007356">
    <property type="entry name" value="tRNA_m1G_MeTrfase_euk"/>
</dbReference>
<dbReference type="PROSITE" id="PS51675">
    <property type="entry name" value="SAM_MT_TRM10"/>
    <property type="match status" value="1"/>
</dbReference>
<protein>
    <recommendedName>
        <fullName evidence="1">tRNA (guanine(9)-N(1))-methyltransferase</fullName>
        <ecNumber evidence="1">2.1.1.221</ecNumber>
    </recommendedName>
</protein>
<dbReference type="GO" id="GO:0052905">
    <property type="term" value="F:tRNA (guanosine(9)-N1)-methyltransferase activity"/>
    <property type="evidence" value="ECO:0007669"/>
    <property type="project" value="UniProtKB-EC"/>
</dbReference>
<dbReference type="CDD" id="cd18089">
    <property type="entry name" value="SPOUT_Trm10-like"/>
    <property type="match status" value="1"/>
</dbReference>
<keyword evidence="3" id="KW-0808">Transferase</keyword>
<reference evidence="7" key="1">
    <citation type="submission" date="2021-02" db="EMBL/GenBank/DDBJ databases">
        <title>First Annotated Genome of the Yellow-green Alga Tribonema minus.</title>
        <authorList>
            <person name="Mahan K.M."/>
        </authorList>
    </citation>
    <scope>NUCLEOTIDE SEQUENCE</scope>
    <source>
        <strain evidence="7">UTEX B ZZ1240</strain>
    </source>
</reference>
<keyword evidence="4" id="KW-0949">S-adenosyl-L-methionine</keyword>
<dbReference type="PANTHER" id="PTHR13563">
    <property type="entry name" value="TRNA (GUANINE-9-) METHYLTRANSFERASE"/>
    <property type="match status" value="1"/>
</dbReference>
<evidence type="ECO:0000256" key="5">
    <source>
        <dbReference type="ARBA" id="ARBA00048434"/>
    </source>
</evidence>
<name>A0A836C704_9STRA</name>
<dbReference type="EC" id="2.1.1.221" evidence="1"/>
<comment type="catalytic activity">
    <reaction evidence="5">
        <text>guanosine(9) in tRNA + S-adenosyl-L-methionine = N(1)-methylguanosine(9) in tRNA + S-adenosyl-L-homocysteine + H(+)</text>
        <dbReference type="Rhea" id="RHEA:43156"/>
        <dbReference type="Rhea" id="RHEA-COMP:10367"/>
        <dbReference type="Rhea" id="RHEA-COMP:10368"/>
        <dbReference type="ChEBI" id="CHEBI:15378"/>
        <dbReference type="ChEBI" id="CHEBI:57856"/>
        <dbReference type="ChEBI" id="CHEBI:59789"/>
        <dbReference type="ChEBI" id="CHEBI:73542"/>
        <dbReference type="ChEBI" id="CHEBI:74269"/>
        <dbReference type="EC" id="2.1.1.221"/>
    </reaction>
</comment>
<dbReference type="InterPro" id="IPR038459">
    <property type="entry name" value="MT_TRM10-typ_sf"/>
</dbReference>
<evidence type="ECO:0000256" key="1">
    <source>
        <dbReference type="ARBA" id="ARBA00012797"/>
    </source>
</evidence>
<dbReference type="PANTHER" id="PTHR13563:SF13">
    <property type="entry name" value="TRNA METHYLTRANSFERASE 10 HOMOLOG A"/>
    <property type="match status" value="1"/>
</dbReference>
<organism evidence="7 8">
    <name type="scientific">Tribonema minus</name>
    <dbReference type="NCBI Taxonomy" id="303371"/>
    <lineage>
        <taxon>Eukaryota</taxon>
        <taxon>Sar</taxon>
        <taxon>Stramenopiles</taxon>
        <taxon>Ochrophyta</taxon>
        <taxon>PX clade</taxon>
        <taxon>Xanthophyceae</taxon>
        <taxon>Tribonematales</taxon>
        <taxon>Tribonemataceae</taxon>
        <taxon>Tribonema</taxon>
    </lineage>
</organism>
<gene>
    <name evidence="7" type="ORF">JKP88DRAFT_172798</name>
</gene>
<sequence length="92" mass="9828">QSLARQVGHAYGALRASEDAPPALWLTSCGAAAARAAFAEQGWDAWAVERREESVFDCVPRESIVYLSPDAEHALEGVEPGVTYVVGGIVDR</sequence>
<proteinExistence type="predicted"/>
<feature type="non-terminal residue" evidence="7">
    <location>
        <position position="1"/>
    </location>
</feature>
<dbReference type="EMBL" id="JAFCMP010000554">
    <property type="protein sequence ID" value="KAG5175074.1"/>
    <property type="molecule type" value="Genomic_DNA"/>
</dbReference>
<dbReference type="GO" id="GO:0002939">
    <property type="term" value="P:tRNA N1-guanine methylation"/>
    <property type="evidence" value="ECO:0007669"/>
    <property type="project" value="TreeGrafter"/>
</dbReference>
<dbReference type="AlphaFoldDB" id="A0A836C704"/>
<dbReference type="GO" id="GO:0000049">
    <property type="term" value="F:tRNA binding"/>
    <property type="evidence" value="ECO:0007669"/>
    <property type="project" value="TreeGrafter"/>
</dbReference>
<dbReference type="OrthoDB" id="278300at2759"/>
<comment type="caution">
    <text evidence="7">The sequence shown here is derived from an EMBL/GenBank/DDBJ whole genome shotgun (WGS) entry which is preliminary data.</text>
</comment>
<evidence type="ECO:0000259" key="6">
    <source>
        <dbReference type="PROSITE" id="PS51675"/>
    </source>
</evidence>
<accession>A0A836C704</accession>